<feature type="binding site" evidence="4">
    <location>
        <position position="65"/>
    </location>
    <ligand>
        <name>substrate</name>
    </ligand>
</feature>
<evidence type="ECO:0000256" key="2">
    <source>
        <dbReference type="ARBA" id="ARBA00022723"/>
    </source>
</evidence>
<keyword evidence="2 4" id="KW-0479">Metal-binding</keyword>
<dbReference type="Gene3D" id="3.40.190.80">
    <property type="match status" value="1"/>
</dbReference>
<organism evidence="6 7">
    <name type="scientific">Draconibacterium halophilum</name>
    <dbReference type="NCBI Taxonomy" id="2706887"/>
    <lineage>
        <taxon>Bacteria</taxon>
        <taxon>Pseudomonadati</taxon>
        <taxon>Bacteroidota</taxon>
        <taxon>Bacteroidia</taxon>
        <taxon>Marinilabiliales</taxon>
        <taxon>Prolixibacteraceae</taxon>
        <taxon>Draconibacterium</taxon>
    </lineage>
</organism>
<dbReference type="Pfam" id="PF00459">
    <property type="entry name" value="Inositol_P"/>
    <property type="match status" value="1"/>
</dbReference>
<feature type="binding site" evidence="5">
    <location>
        <position position="224"/>
    </location>
    <ligand>
        <name>Mg(2+)</name>
        <dbReference type="ChEBI" id="CHEBI:18420"/>
        <label>1</label>
        <note>catalytic</note>
    </ligand>
</feature>
<keyword evidence="3 4" id="KW-0460">Magnesium</keyword>
<dbReference type="EMBL" id="CP048409">
    <property type="protein sequence ID" value="QIA08515.1"/>
    <property type="molecule type" value="Genomic_DNA"/>
</dbReference>
<comment type="catalytic activity">
    <reaction evidence="1 4">
        <text>adenosine 3',5'-bisphosphate + H2O = AMP + phosphate</text>
        <dbReference type="Rhea" id="RHEA:10040"/>
        <dbReference type="ChEBI" id="CHEBI:15377"/>
        <dbReference type="ChEBI" id="CHEBI:43474"/>
        <dbReference type="ChEBI" id="CHEBI:58343"/>
        <dbReference type="ChEBI" id="CHEBI:456215"/>
        <dbReference type="EC" id="3.1.3.7"/>
    </reaction>
</comment>
<dbReference type="GO" id="GO:0000287">
    <property type="term" value="F:magnesium ion binding"/>
    <property type="evidence" value="ECO:0007669"/>
    <property type="project" value="UniProtKB-UniRule"/>
</dbReference>
<comment type="function">
    <text evidence="4">Converts adenosine-3',5'-bisphosphate (PAP) to AMP.</text>
</comment>
<dbReference type="HAMAP" id="MF_02095">
    <property type="entry name" value="CysQ"/>
    <property type="match status" value="1"/>
</dbReference>
<feature type="binding site" evidence="5">
    <location>
        <position position="87"/>
    </location>
    <ligand>
        <name>Mg(2+)</name>
        <dbReference type="ChEBI" id="CHEBI:18420"/>
        <label>1</label>
        <note>catalytic</note>
    </ligand>
</feature>
<dbReference type="NCBIfam" id="TIGR01331">
    <property type="entry name" value="bisphos_cysQ"/>
    <property type="match status" value="1"/>
</dbReference>
<feature type="binding site" evidence="4">
    <location>
        <position position="85"/>
    </location>
    <ligand>
        <name>Mg(2+)</name>
        <dbReference type="ChEBI" id="CHEBI:18420"/>
        <label>2</label>
    </ligand>
</feature>
<feature type="binding site" evidence="5">
    <location>
        <position position="85"/>
    </location>
    <ligand>
        <name>Mg(2+)</name>
        <dbReference type="ChEBI" id="CHEBI:18420"/>
        <label>1</label>
        <note>catalytic</note>
    </ligand>
</feature>
<feature type="binding site" evidence="4">
    <location>
        <begin position="87"/>
        <end position="90"/>
    </location>
    <ligand>
        <name>substrate</name>
    </ligand>
</feature>
<evidence type="ECO:0000313" key="7">
    <source>
        <dbReference type="Proteomes" id="UP000474630"/>
    </source>
</evidence>
<feature type="binding site" evidence="4">
    <location>
        <position position="224"/>
    </location>
    <ligand>
        <name>Mg(2+)</name>
        <dbReference type="ChEBI" id="CHEBI:18420"/>
        <label>2</label>
    </ligand>
</feature>
<keyword evidence="4" id="KW-0472">Membrane</keyword>
<dbReference type="SUPFAM" id="SSF56655">
    <property type="entry name" value="Carbohydrate phosphatase"/>
    <property type="match status" value="1"/>
</dbReference>
<accession>A0A6C0RFR9</accession>
<protein>
    <recommendedName>
        <fullName evidence="4">3'(2'),5'-bisphosphate nucleotidase CysQ</fullName>
        <ecNumber evidence="4">3.1.3.7</ecNumber>
    </recommendedName>
    <alternativeName>
        <fullName evidence="4">3'(2'),5-bisphosphonucleoside 3'(2')-phosphohydrolase</fullName>
    </alternativeName>
    <alternativeName>
        <fullName evidence="4">3'-phosphoadenosine 5'-phosphate phosphatase</fullName>
        <shortName evidence="4">PAP phosphatase</shortName>
    </alternativeName>
</protein>
<feature type="binding site" evidence="4">
    <location>
        <position position="88"/>
    </location>
    <ligand>
        <name>Mg(2+)</name>
        <dbReference type="ChEBI" id="CHEBI:18420"/>
        <label>2</label>
    </ligand>
</feature>
<dbReference type="EC" id="3.1.3.7" evidence="4"/>
<dbReference type="AlphaFoldDB" id="A0A6C0RFR9"/>
<dbReference type="InterPro" id="IPR000760">
    <property type="entry name" value="Inositol_monophosphatase-like"/>
</dbReference>
<feature type="binding site" evidence="4">
    <location>
        <position position="87"/>
    </location>
    <ligand>
        <name>Mg(2+)</name>
        <dbReference type="ChEBI" id="CHEBI:18420"/>
        <label>1</label>
    </ligand>
</feature>
<keyword evidence="4" id="KW-1003">Cell membrane</keyword>
<dbReference type="PROSITE" id="PS00629">
    <property type="entry name" value="IMP_1"/>
    <property type="match status" value="1"/>
</dbReference>
<feature type="binding site" evidence="5">
    <location>
        <position position="88"/>
    </location>
    <ligand>
        <name>Mg(2+)</name>
        <dbReference type="ChEBI" id="CHEBI:18420"/>
        <label>1</label>
        <note>catalytic</note>
    </ligand>
</feature>
<dbReference type="GO" id="GO:0008441">
    <property type="term" value="F:3'(2'),5'-bisphosphate nucleotidase activity"/>
    <property type="evidence" value="ECO:0007669"/>
    <property type="project" value="UniProtKB-UniRule"/>
</dbReference>
<keyword evidence="4 6" id="KW-0378">Hydrolase</keyword>
<dbReference type="InterPro" id="IPR050725">
    <property type="entry name" value="CysQ/Inositol_MonoPase"/>
</dbReference>
<feature type="binding site" evidence="4">
    <location>
        <position position="224"/>
    </location>
    <ligand>
        <name>substrate</name>
    </ligand>
</feature>
<dbReference type="CDD" id="cd01638">
    <property type="entry name" value="CysQ"/>
    <property type="match status" value="1"/>
</dbReference>
<comment type="similarity">
    <text evidence="4">Belongs to the inositol monophosphatase superfamily. CysQ family.</text>
</comment>
<feature type="binding site" evidence="5">
    <location>
        <position position="65"/>
    </location>
    <ligand>
        <name>Mg(2+)</name>
        <dbReference type="ChEBI" id="CHEBI:18420"/>
        <label>1</label>
        <note>catalytic</note>
    </ligand>
</feature>
<dbReference type="PANTHER" id="PTHR43028:SF5">
    <property type="entry name" value="3'(2'),5'-BISPHOSPHATE NUCLEOTIDASE 1"/>
    <property type="match status" value="1"/>
</dbReference>
<feature type="binding site" evidence="4">
    <location>
        <position position="85"/>
    </location>
    <ligand>
        <name>Mg(2+)</name>
        <dbReference type="ChEBI" id="CHEBI:18420"/>
        <label>1</label>
    </ligand>
</feature>
<dbReference type="GO" id="GO:0005886">
    <property type="term" value="C:plasma membrane"/>
    <property type="evidence" value="ECO:0007669"/>
    <property type="project" value="UniProtKB-SubCell"/>
</dbReference>
<evidence type="ECO:0000256" key="4">
    <source>
        <dbReference type="HAMAP-Rule" id="MF_02095"/>
    </source>
</evidence>
<evidence type="ECO:0000256" key="5">
    <source>
        <dbReference type="PIRSR" id="PIRSR600760-2"/>
    </source>
</evidence>
<keyword evidence="7" id="KW-1185">Reference proteome</keyword>
<proteinExistence type="inferred from homology"/>
<comment type="subcellular location">
    <subcellularLocation>
        <location evidence="4">Cell membrane</location>
        <topology evidence="4">Peripheral membrane protein</topology>
        <orientation evidence="4">Cytoplasmic side</orientation>
    </subcellularLocation>
</comment>
<reference evidence="6 7" key="1">
    <citation type="submission" date="2020-02" db="EMBL/GenBank/DDBJ databases">
        <title>Genome sequencing for Draconibacterium sp. strain M1.</title>
        <authorList>
            <person name="Park S.-J."/>
        </authorList>
    </citation>
    <scope>NUCLEOTIDE SEQUENCE [LARGE SCALE GENOMIC DNA]</scope>
    <source>
        <strain evidence="6 7">M1</strain>
    </source>
</reference>
<dbReference type="RefSeq" id="WP_163346478.1">
    <property type="nucleotide sequence ID" value="NZ_CP048409.1"/>
</dbReference>
<dbReference type="PANTHER" id="PTHR43028">
    <property type="entry name" value="3'(2'),5'-BISPHOSPHATE NUCLEOTIDASE 1"/>
    <property type="match status" value="1"/>
</dbReference>
<feature type="binding site" evidence="4">
    <location>
        <position position="65"/>
    </location>
    <ligand>
        <name>Mg(2+)</name>
        <dbReference type="ChEBI" id="CHEBI:18420"/>
        <label>1</label>
    </ligand>
</feature>
<evidence type="ECO:0000313" key="6">
    <source>
        <dbReference type="EMBL" id="QIA08515.1"/>
    </source>
</evidence>
<evidence type="ECO:0000256" key="1">
    <source>
        <dbReference type="ARBA" id="ARBA00001625"/>
    </source>
</evidence>
<dbReference type="InterPro" id="IPR006240">
    <property type="entry name" value="CysQ"/>
</dbReference>
<dbReference type="GO" id="GO:0000103">
    <property type="term" value="P:sulfate assimilation"/>
    <property type="evidence" value="ECO:0007669"/>
    <property type="project" value="TreeGrafter"/>
</dbReference>
<name>A0A6C0RFR9_9BACT</name>
<dbReference type="Gene3D" id="3.30.540.10">
    <property type="entry name" value="Fructose-1,6-Bisphosphatase, subunit A, domain 1"/>
    <property type="match status" value="1"/>
</dbReference>
<sequence length="263" mass="29171">MTIIDTAIQAAIKAGEEILKIYNNPNTDLSVEKKVDNSPLTIADKASHNVIEATLKDTGMPILSEEGKTIAYSERKQWDTFWLIDPLDGTKEFIKKNGEFTVNIALVKNNKPVMGVIFVPVSGTLYFGSLEEGVWKLEDAKEHSDLVQLKSEGQQLPAPLITEVLKVVGSRSHMSTETEDYINKLKKEHSQIEIISKGSSLKICLVAEGSAHQYPRFGPTMEWDTAAGHAIANAAGKKLWLTDLSGELKYNKKNLLNPYFIVK</sequence>
<gene>
    <name evidence="4 6" type="primary">cysQ</name>
    <name evidence="6" type="ORF">G0Q07_12665</name>
</gene>
<dbReference type="KEGG" id="drc:G0Q07_12665"/>
<dbReference type="InterPro" id="IPR020583">
    <property type="entry name" value="Inositol_monoP_metal-BS"/>
</dbReference>
<evidence type="ECO:0000256" key="3">
    <source>
        <dbReference type="ARBA" id="ARBA00022842"/>
    </source>
</evidence>
<dbReference type="GO" id="GO:0050427">
    <property type="term" value="P:3'-phosphoadenosine 5'-phosphosulfate metabolic process"/>
    <property type="evidence" value="ECO:0007669"/>
    <property type="project" value="TreeGrafter"/>
</dbReference>
<comment type="cofactor">
    <cofactor evidence="4 5">
        <name>Mg(2+)</name>
        <dbReference type="ChEBI" id="CHEBI:18420"/>
    </cofactor>
</comment>
<dbReference type="Proteomes" id="UP000474630">
    <property type="component" value="Chromosome"/>
</dbReference>